<organism evidence="2 3">
    <name type="scientific">Hibiscus syriacus</name>
    <name type="common">Rose of Sharon</name>
    <dbReference type="NCBI Taxonomy" id="106335"/>
    <lineage>
        <taxon>Eukaryota</taxon>
        <taxon>Viridiplantae</taxon>
        <taxon>Streptophyta</taxon>
        <taxon>Embryophyta</taxon>
        <taxon>Tracheophyta</taxon>
        <taxon>Spermatophyta</taxon>
        <taxon>Magnoliopsida</taxon>
        <taxon>eudicotyledons</taxon>
        <taxon>Gunneridae</taxon>
        <taxon>Pentapetalae</taxon>
        <taxon>rosids</taxon>
        <taxon>malvids</taxon>
        <taxon>Malvales</taxon>
        <taxon>Malvaceae</taxon>
        <taxon>Malvoideae</taxon>
        <taxon>Hibiscus</taxon>
    </lineage>
</organism>
<proteinExistence type="predicted"/>
<dbReference type="PANTHER" id="PTHR34281">
    <property type="entry name" value="PROTEIN EARLY FLOWERING 3"/>
    <property type="match status" value="1"/>
</dbReference>
<dbReference type="InterPro" id="IPR039319">
    <property type="entry name" value="ELF3-like"/>
</dbReference>
<gene>
    <name evidence="2" type="ORF">F3Y22_tig00002841pilonHSYRG00123</name>
</gene>
<dbReference type="Proteomes" id="UP000436088">
    <property type="component" value="Unassembled WGS sequence"/>
</dbReference>
<protein>
    <recommendedName>
        <fullName evidence="4">ELF3-like protein 2</fullName>
    </recommendedName>
</protein>
<evidence type="ECO:0000313" key="3">
    <source>
        <dbReference type="Proteomes" id="UP000436088"/>
    </source>
</evidence>
<evidence type="ECO:0000256" key="1">
    <source>
        <dbReference type="SAM" id="MobiDB-lite"/>
    </source>
</evidence>
<evidence type="ECO:0000313" key="2">
    <source>
        <dbReference type="EMBL" id="KAE8730989.1"/>
    </source>
</evidence>
<reference evidence="2" key="1">
    <citation type="submission" date="2019-09" db="EMBL/GenBank/DDBJ databases">
        <title>Draft genome information of white flower Hibiscus syriacus.</title>
        <authorList>
            <person name="Kim Y.-M."/>
        </authorList>
    </citation>
    <scope>NUCLEOTIDE SEQUENCE [LARGE SCALE GENOMIC DNA]</scope>
    <source>
        <strain evidence="2">YM2019G1</strain>
    </source>
</reference>
<feature type="region of interest" description="Disordered" evidence="1">
    <location>
        <begin position="195"/>
        <end position="214"/>
    </location>
</feature>
<dbReference type="EMBL" id="VEPZ02000197">
    <property type="protein sequence ID" value="KAE8730989.1"/>
    <property type="molecule type" value="Genomic_DNA"/>
</dbReference>
<dbReference type="GO" id="GO:2000028">
    <property type="term" value="P:regulation of photoperiodism, flowering"/>
    <property type="evidence" value="ECO:0007669"/>
    <property type="project" value="InterPro"/>
</dbReference>
<comment type="caution">
    <text evidence="2">The sequence shown here is derived from an EMBL/GenBank/DDBJ whole genome shotgun (WGS) entry which is preliminary data.</text>
</comment>
<keyword evidence="3" id="KW-1185">Reference proteome</keyword>
<dbReference type="AlphaFoldDB" id="A0A6A3CUW2"/>
<sequence length="664" mass="72876">MMMKRGKYESNVMNTMFPRLHVNDTEKGGPKAPPRNKMALYEHLIIPSERFNSGSQSMLPLPPNNSNILVPSMPSSYNGGKELNMLLPLANSHESSVLPDEKFCSCSTPGTELNNMKGSPDKISAKTTEYCSLEPLEPLHFSNFKKFSLRSLGHDDLMVPTSFLSGIDRNRGCSKQSEGGESFSKLNLYSSKQLQTSNEKQMKENGRLCESSEDLTERPNSIVSTIDENLAGMSTDPSINIKNSGTLKAPYSLLNQENESITVDMLNGDVPNARLHLKDNILMESDRCLENASMVKIVICSRQSHGLDNGSASVADYTSAFDICPDDVVGIIGENHFCRVRRAIANQQRVFSGQVFELHRLIMVQRLIASSPHMLFGDTFYMDKPSLDVPQPPLIVKVKSNSRKPDISMKYAGENAFAELPCSSANDDTGKGLNIKRPKYGPYSGNASSTPMASNSGPPPWCVSPLGSQWLVPIMSPLEGLVYKPFTGPSPPAAGLFTPVYGSSGPLNLAVGSLDFPNMANSVAASQQHEIGILRTDPPICRSDLPHHGQLEHMSQVTKVQSKANFTIAQHSSCNMLSQLSEVISYRAKKPPASNETSSRCERVKVDALPLFPTEPVMPSSNHDAQTHEQRTQVIKVIPHSHASATESAARIFRCIQEERKQHD</sequence>
<accession>A0A6A3CUW2</accession>
<evidence type="ECO:0008006" key="4">
    <source>
        <dbReference type="Google" id="ProtNLM"/>
    </source>
</evidence>
<dbReference type="PANTHER" id="PTHR34281:SF7">
    <property type="entry name" value="PROTEIN EARLY FLOWERING 3"/>
    <property type="match status" value="1"/>
</dbReference>
<name>A0A6A3CUW2_HIBSY</name>